<evidence type="ECO:0000313" key="3">
    <source>
        <dbReference type="WBParaSite" id="EVEC_0000300601-mRNA-1"/>
    </source>
</evidence>
<organism evidence="3">
    <name type="scientific">Enterobius vermicularis</name>
    <name type="common">Human pinworm</name>
    <dbReference type="NCBI Taxonomy" id="51028"/>
    <lineage>
        <taxon>Eukaryota</taxon>
        <taxon>Metazoa</taxon>
        <taxon>Ecdysozoa</taxon>
        <taxon>Nematoda</taxon>
        <taxon>Chromadorea</taxon>
        <taxon>Rhabditida</taxon>
        <taxon>Spirurina</taxon>
        <taxon>Oxyuridomorpha</taxon>
        <taxon>Oxyuroidea</taxon>
        <taxon>Oxyuridae</taxon>
        <taxon>Enterobius</taxon>
    </lineage>
</organism>
<dbReference type="WBParaSite" id="EVEC_0000300601-mRNA-1">
    <property type="protein sequence ID" value="EVEC_0000300601-mRNA-1"/>
    <property type="gene ID" value="EVEC_0000300601"/>
</dbReference>
<evidence type="ECO:0000313" key="1">
    <source>
        <dbReference type="EMBL" id="VDD87571.1"/>
    </source>
</evidence>
<dbReference type="EMBL" id="UXUI01007436">
    <property type="protein sequence ID" value="VDD87571.1"/>
    <property type="molecule type" value="Genomic_DNA"/>
</dbReference>
<reference evidence="1 2" key="2">
    <citation type="submission" date="2018-10" db="EMBL/GenBank/DDBJ databases">
        <authorList>
            <consortium name="Pathogen Informatics"/>
        </authorList>
    </citation>
    <scope>NUCLEOTIDE SEQUENCE [LARGE SCALE GENOMIC DNA]</scope>
</reference>
<evidence type="ECO:0000313" key="2">
    <source>
        <dbReference type="Proteomes" id="UP000274131"/>
    </source>
</evidence>
<sequence length="250" mass="28260">MSKRKLVLLGYPAEVINFEINLNLDEEHVRELVSWLEDQFIRLYKIDDRSGLRSEDSELWHKAFTKYLADLKSPFSADAAQLKEAIDWILDLAIENLYNETSEAANLTSSNLERLKKKQIEAQKANDPISALDFHSDECKKGIEDLRKLLGIGSHPDPEVVLKGICKVSSLAYCLLINELDFQPSVQLNKLEMGMASTKNGSIDAAVRALRLIHLENLREIQTEINEVIVAIQEITADPKTDKRLGKVGF</sequence>
<dbReference type="STRING" id="51028.A0A0N4UZF8"/>
<dbReference type="PANTHER" id="PTHR15924">
    <property type="entry name" value="CLE"/>
    <property type="match status" value="1"/>
</dbReference>
<keyword evidence="2" id="KW-1185">Reference proteome</keyword>
<reference evidence="3" key="1">
    <citation type="submission" date="2017-02" db="UniProtKB">
        <authorList>
            <consortium name="WormBaseParasite"/>
        </authorList>
    </citation>
    <scope>IDENTIFICATION</scope>
</reference>
<dbReference type="Proteomes" id="UP000274131">
    <property type="component" value="Unassembled WGS sequence"/>
</dbReference>
<accession>A0A0N4UZF8</accession>
<protein>
    <submittedName>
        <fullName evidence="3">RNA transcription, translation and transport factor protein</fullName>
    </submittedName>
</protein>
<name>A0A0N4UZF8_ENTVE</name>
<dbReference type="Pfam" id="PF10036">
    <property type="entry name" value="RLL"/>
    <property type="match status" value="1"/>
</dbReference>
<dbReference type="OrthoDB" id="514167at2759"/>
<dbReference type="InterPro" id="IPR019265">
    <property type="entry name" value="RTRAF"/>
</dbReference>
<gene>
    <name evidence="1" type="ORF">EVEC_LOCUS2714</name>
</gene>
<proteinExistence type="predicted"/>
<dbReference type="AlphaFoldDB" id="A0A0N4UZF8"/>